<gene>
    <name evidence="3" type="primary">cmr6</name>
    <name evidence="3" type="ORF">V4D31_03040</name>
</gene>
<dbReference type="Pfam" id="PF03787">
    <property type="entry name" value="RAMPs"/>
    <property type="match status" value="1"/>
</dbReference>
<dbReference type="EMBL" id="CP144374">
    <property type="protein sequence ID" value="XCH49144.1"/>
    <property type="molecule type" value="Genomic_DNA"/>
</dbReference>
<dbReference type="RefSeq" id="WP_353686777.1">
    <property type="nucleotide sequence ID" value="NZ_CP144374.1"/>
</dbReference>
<dbReference type="AlphaFoldDB" id="A0AAU8H2Y0"/>
<dbReference type="GO" id="GO:0051607">
    <property type="term" value="P:defense response to virus"/>
    <property type="evidence" value="ECO:0007669"/>
    <property type="project" value="UniProtKB-KW"/>
</dbReference>
<dbReference type="InterPro" id="IPR010172">
    <property type="entry name" value="CRISPR-assoc_prot_TM1791"/>
</dbReference>
<name>A0AAU8H2Y0_9BACT</name>
<sequence length="327" mass="38108">MRNKERRIIEKYSKDYLFYTSKDTQRILGSIISKIRIERFDERKKKWEKKDWVYDASSDFVKNPSLIFGKFIPESLVDGEEKENKDKYLYLVIKEFERIKNDYVPTLLKRIKKTIKEDFEKNGFVIQDFSLALSWRLVIGLGASHPQETSMTLHHIYGIPYIPGSAIKGVTRHWAVLRFAEELAKKNNLGIEKAIEEVSKKLENGDESLSLFLDTISFQDLIKIFGTQKEEGKVIFFDAYPDENIELKIDIMNPHYPDYYGGDKPPTDWQNPVPIKFLTIEKTKFQFYLASRDKDLLTKAENLLKDALKNFGIGAKTSLGYGVFEEV</sequence>
<dbReference type="NCBIfam" id="TIGR01898">
    <property type="entry name" value="cas_TM1791_cmr6"/>
    <property type="match status" value="1"/>
</dbReference>
<dbReference type="InterPro" id="IPR005537">
    <property type="entry name" value="RAMP_III_fam"/>
</dbReference>
<accession>A0AAU8H2Y0</accession>
<evidence type="ECO:0000259" key="2">
    <source>
        <dbReference type="Pfam" id="PF03787"/>
    </source>
</evidence>
<dbReference type="PANTHER" id="PTHR39965">
    <property type="entry name" value="CRISPR SYSTEM CMR SUBUNIT CMR6"/>
    <property type="match status" value="1"/>
</dbReference>
<reference evidence="3" key="1">
    <citation type="submission" date="2024-01" db="EMBL/GenBank/DDBJ databases">
        <title>The first autotrophic representatives of the genus Thermodesulfovibrio.</title>
        <authorList>
            <person name="Maltseva A.I."/>
            <person name="Elcheninov A.G."/>
            <person name="Kublanov I.V."/>
            <person name="Lebedinsky A.V."/>
            <person name="Frolov E.N."/>
        </authorList>
    </citation>
    <scope>NUCLEOTIDE SEQUENCE</scope>
    <source>
        <strain evidence="3">3462-1</strain>
    </source>
</reference>
<dbReference type="PANTHER" id="PTHR39965:SF1">
    <property type="entry name" value="CRISPR SYSTEM CMR SUBUNIT CMR6"/>
    <property type="match status" value="1"/>
</dbReference>
<evidence type="ECO:0000256" key="1">
    <source>
        <dbReference type="ARBA" id="ARBA00023118"/>
    </source>
</evidence>
<organism evidence="3">
    <name type="scientific">Thermodesulfovibrio obliviosus</name>
    <dbReference type="NCBI Taxonomy" id="3118332"/>
    <lineage>
        <taxon>Bacteria</taxon>
        <taxon>Pseudomonadati</taxon>
        <taxon>Nitrospirota</taxon>
        <taxon>Thermodesulfovibrionia</taxon>
        <taxon>Thermodesulfovibrionales</taxon>
        <taxon>Thermodesulfovibrionaceae</taxon>
        <taxon>Thermodesulfovibrio</taxon>
    </lineage>
</organism>
<dbReference type="KEGG" id="tob:V4D31_03040"/>
<protein>
    <submittedName>
        <fullName evidence="3">Type III-B CRISPR module RAMP protein Cmr6</fullName>
    </submittedName>
</protein>
<keyword evidence="1" id="KW-0051">Antiviral defense</keyword>
<evidence type="ECO:0000313" key="3">
    <source>
        <dbReference type="EMBL" id="XCH49144.1"/>
    </source>
</evidence>
<proteinExistence type="predicted"/>
<feature type="domain" description="CRISPR type III-associated protein" evidence="2">
    <location>
        <begin position="137"/>
        <end position="325"/>
    </location>
</feature>